<gene>
    <name evidence="3" type="ORF">HWI92_00730</name>
</gene>
<dbReference type="EMBL" id="CP056775">
    <property type="protein sequence ID" value="QRQ99540.1"/>
    <property type="molecule type" value="Genomic_DNA"/>
</dbReference>
<name>A0ABX7I3C8_9BACT</name>
<keyword evidence="4" id="KW-1185">Reference proteome</keyword>
<keyword evidence="2" id="KW-0732">Signal</keyword>
<evidence type="ECO:0000256" key="1">
    <source>
        <dbReference type="SAM" id="MobiDB-lite"/>
    </source>
</evidence>
<dbReference type="RefSeq" id="WP_204660301.1">
    <property type="nucleotide sequence ID" value="NZ_CP056775.1"/>
</dbReference>
<feature type="compositionally biased region" description="Low complexity" evidence="1">
    <location>
        <begin position="65"/>
        <end position="79"/>
    </location>
</feature>
<evidence type="ECO:0000256" key="2">
    <source>
        <dbReference type="SAM" id="SignalP"/>
    </source>
</evidence>
<evidence type="ECO:0000313" key="4">
    <source>
        <dbReference type="Proteomes" id="UP000612680"/>
    </source>
</evidence>
<reference evidence="3 4" key="1">
    <citation type="submission" date="2020-06" db="EMBL/GenBank/DDBJ databases">
        <title>Dyadobacter sandarakinus sp. nov., isolated from the soil of the Arctic Yellow River Station.</title>
        <authorList>
            <person name="Zhang Y."/>
            <person name="Peng F."/>
        </authorList>
    </citation>
    <scope>NUCLEOTIDE SEQUENCE [LARGE SCALE GENOMIC DNA]</scope>
    <source>
        <strain evidence="3 4">Q3-56</strain>
    </source>
</reference>
<evidence type="ECO:0000313" key="3">
    <source>
        <dbReference type="EMBL" id="QRQ99540.1"/>
    </source>
</evidence>
<feature type="chain" id="PRO_5046680295" evidence="2">
    <location>
        <begin position="22"/>
        <end position="107"/>
    </location>
</feature>
<organism evidence="3 4">
    <name type="scientific">Dyadobacter sandarakinus</name>
    <dbReference type="NCBI Taxonomy" id="2747268"/>
    <lineage>
        <taxon>Bacteria</taxon>
        <taxon>Pseudomonadati</taxon>
        <taxon>Bacteroidota</taxon>
        <taxon>Cytophagia</taxon>
        <taxon>Cytophagales</taxon>
        <taxon>Spirosomataceae</taxon>
        <taxon>Dyadobacter</taxon>
    </lineage>
</organism>
<feature type="region of interest" description="Disordered" evidence="1">
    <location>
        <begin position="21"/>
        <end position="107"/>
    </location>
</feature>
<proteinExistence type="predicted"/>
<sequence length="107" mass="11582">MKRLQIWIIAALLAAPALTMAQTSSQSSYQKKTRRTSVTKDTSDVSAILKDTVNQETGPILNDNGTVSSSGTVDGSRSSTGRKDVDSTTSYSVKRTKKTMKAERKNP</sequence>
<protein>
    <submittedName>
        <fullName evidence="3">Uncharacterized protein</fullName>
    </submittedName>
</protein>
<feature type="signal peptide" evidence="2">
    <location>
        <begin position="1"/>
        <end position="21"/>
    </location>
</feature>
<feature type="compositionally biased region" description="Low complexity" evidence="1">
    <location>
        <begin position="21"/>
        <end position="30"/>
    </location>
</feature>
<accession>A0ABX7I3C8</accession>
<dbReference type="Proteomes" id="UP000612680">
    <property type="component" value="Chromosome"/>
</dbReference>